<dbReference type="GO" id="GO:0005975">
    <property type="term" value="P:carbohydrate metabolic process"/>
    <property type="evidence" value="ECO:0007669"/>
    <property type="project" value="UniProtKB-ARBA"/>
</dbReference>
<dbReference type="RefSeq" id="WP_212986512.1">
    <property type="nucleotide sequence ID" value="NZ_BAABEA010000046.1"/>
</dbReference>
<dbReference type="Proteomes" id="UP000681340">
    <property type="component" value="Unassembled WGS sequence"/>
</dbReference>
<dbReference type="AlphaFoldDB" id="A0A919S3K0"/>
<feature type="signal peptide" evidence="1">
    <location>
        <begin position="1"/>
        <end position="35"/>
    </location>
</feature>
<sequence>MRKSKSRSSRMVTAAGLTTGAVGVALLVAPSAAFAAVAVTPPVVAPGGVVTITDTAPNPLFSAGTGVTAARVQILTGATATCGATLATPTSAILASDGTYTNTSTTTSVTFKMPAAATAGTNGQAKRYIACVYAADGSTARAGLAAGYPVLVGTAPTLSSTSGPSGGGNTVEVKTSTPLFTGVSTVSAQFSTASTCAATYGTPAAGLVGTVNRVSDSAVNVVVPAGVTTDPTTPASSVLPLQYSLCLYNGVAAGSTLISAAPYTASLLILSQQIAGWQGGNALNVTTATDLFAGVEAPGVSFQKAACDTTYEETAAPQALHLVTQTDVRKVTDARVAVTVPAFYPNVGAFNTAAPTGRETWNLCIYAGTADESSPLLASNSYSITTLHSATGITPKAGPALGGSRIVVSGSAFPTNSSEITATLGGTALTDITAISSTAFSATTPSHAPANNVALVVTTPFGQHILPNAYSYTSALRVTPNTAPNTRAVNVIVRGVGFQSASFQTTPDAGAHIYLVEGTYSGVTVGSDRANAPVTDCVNTLILSDTEVICTLNLHRRLNTTGAAFVDPFVPAAAVATTIDTVTGSRIISAAAATFTEENIGMILDETGAVNIPVGTTITAVLSDTQAIISNAALDTNSDITARWLTPAHRTGVSITTAADANITAGPGTTFTQADVGKVPVGANFTPGTSIISVTSPTAAVLSAAAIGTPGTNTVNLHHRYTPVPEGAYNLTYVSNGAVGAVGTDPNYIQSLVSSTSTFTVSSF</sequence>
<comment type="caution">
    <text evidence="3">The sequence shown here is derived from an EMBL/GenBank/DDBJ whole genome shotgun (WGS) entry which is preliminary data.</text>
</comment>
<dbReference type="InterPro" id="IPR013783">
    <property type="entry name" value="Ig-like_fold"/>
</dbReference>
<evidence type="ECO:0000313" key="3">
    <source>
        <dbReference type="EMBL" id="GIM63365.1"/>
    </source>
</evidence>
<dbReference type="SUPFAM" id="SSF81296">
    <property type="entry name" value="E set domains"/>
    <property type="match status" value="1"/>
</dbReference>
<organism evidence="3 4">
    <name type="scientific">Actinoplanes auranticolor</name>
    <dbReference type="NCBI Taxonomy" id="47988"/>
    <lineage>
        <taxon>Bacteria</taxon>
        <taxon>Bacillati</taxon>
        <taxon>Actinomycetota</taxon>
        <taxon>Actinomycetes</taxon>
        <taxon>Micromonosporales</taxon>
        <taxon>Micromonosporaceae</taxon>
        <taxon>Actinoplanes</taxon>
    </lineage>
</organism>
<keyword evidence="4" id="KW-1185">Reference proteome</keyword>
<proteinExistence type="predicted"/>
<name>A0A919S3K0_9ACTN</name>
<dbReference type="InterPro" id="IPR002909">
    <property type="entry name" value="IPT_dom"/>
</dbReference>
<dbReference type="Gene3D" id="2.60.40.10">
    <property type="entry name" value="Immunoglobulins"/>
    <property type="match status" value="1"/>
</dbReference>
<evidence type="ECO:0000259" key="2">
    <source>
        <dbReference type="Pfam" id="PF01833"/>
    </source>
</evidence>
<keyword evidence="1" id="KW-0732">Signal</keyword>
<dbReference type="Pfam" id="PF01833">
    <property type="entry name" value="TIG"/>
    <property type="match status" value="1"/>
</dbReference>
<accession>A0A919S3K0</accession>
<evidence type="ECO:0000256" key="1">
    <source>
        <dbReference type="SAM" id="SignalP"/>
    </source>
</evidence>
<reference evidence="3" key="1">
    <citation type="submission" date="2021-03" db="EMBL/GenBank/DDBJ databases">
        <title>Whole genome shotgun sequence of Actinoplanes auranticolor NBRC 12245.</title>
        <authorList>
            <person name="Komaki H."/>
            <person name="Tamura T."/>
        </authorList>
    </citation>
    <scope>NUCLEOTIDE SEQUENCE</scope>
    <source>
        <strain evidence="3">NBRC 12245</strain>
    </source>
</reference>
<dbReference type="EMBL" id="BOQL01000004">
    <property type="protein sequence ID" value="GIM63365.1"/>
    <property type="molecule type" value="Genomic_DNA"/>
</dbReference>
<protein>
    <recommendedName>
        <fullName evidence="2">IPT/TIG domain-containing protein</fullName>
    </recommendedName>
</protein>
<feature type="domain" description="IPT/TIG" evidence="2">
    <location>
        <begin position="391"/>
        <end position="471"/>
    </location>
</feature>
<dbReference type="CDD" id="cd00102">
    <property type="entry name" value="IPT"/>
    <property type="match status" value="1"/>
</dbReference>
<dbReference type="InterPro" id="IPR014756">
    <property type="entry name" value="Ig_E-set"/>
</dbReference>
<gene>
    <name evidence="3" type="ORF">Aau02nite_03570</name>
</gene>
<feature type="chain" id="PRO_5037530681" description="IPT/TIG domain-containing protein" evidence="1">
    <location>
        <begin position="36"/>
        <end position="764"/>
    </location>
</feature>
<evidence type="ECO:0000313" key="4">
    <source>
        <dbReference type="Proteomes" id="UP000681340"/>
    </source>
</evidence>